<accession>A0A285SKF1</accession>
<dbReference type="EMBL" id="OBMQ01000005">
    <property type="protein sequence ID" value="SOC08308.1"/>
    <property type="molecule type" value="Genomic_DNA"/>
</dbReference>
<name>A0A285SKF1_9BACL</name>
<dbReference type="Pfam" id="PF00561">
    <property type="entry name" value="Abhydrolase_1"/>
    <property type="match status" value="1"/>
</dbReference>
<keyword evidence="3" id="KW-1185">Reference proteome</keyword>
<organism evidence="2 3">
    <name type="scientific">Ureibacillus xyleni</name>
    <dbReference type="NCBI Taxonomy" id="614648"/>
    <lineage>
        <taxon>Bacteria</taxon>
        <taxon>Bacillati</taxon>
        <taxon>Bacillota</taxon>
        <taxon>Bacilli</taxon>
        <taxon>Bacillales</taxon>
        <taxon>Caryophanaceae</taxon>
        <taxon>Ureibacillus</taxon>
    </lineage>
</organism>
<dbReference type="Proteomes" id="UP000219636">
    <property type="component" value="Unassembled WGS sequence"/>
</dbReference>
<dbReference type="GO" id="GO:0016020">
    <property type="term" value="C:membrane"/>
    <property type="evidence" value="ECO:0007669"/>
    <property type="project" value="TreeGrafter"/>
</dbReference>
<proteinExistence type="predicted"/>
<evidence type="ECO:0000313" key="2">
    <source>
        <dbReference type="EMBL" id="SOC08308.1"/>
    </source>
</evidence>
<sequence length="257" mass="29906">MWNGIFPLFQEHYQLIAPDFRGHGKSSRPMKGYHIEDMANDIFLLLQQLEIPNCHVIGSSLGAEVGVCLASKYPDFVLSLTCEGALYNEFGEYGIFNGSIEEIEDEKSKIKLILEKRKLNTYSSLEEFISSERAIFDKHGIWNSHVHQFLSSCAERLIDGSYVSHYKNEVRIEYIQKYWEVKFEEYYKKVVCPVLFMVSEEESNNEKIRNSLTYFRSLIPLSEINQTKGSIHAYVWMQKPDDAGNVAFKFIQKYYSI</sequence>
<dbReference type="InterPro" id="IPR029058">
    <property type="entry name" value="AB_hydrolase_fold"/>
</dbReference>
<reference evidence="3" key="1">
    <citation type="submission" date="2017-08" db="EMBL/GenBank/DDBJ databases">
        <authorList>
            <person name="Varghese N."/>
            <person name="Submissions S."/>
        </authorList>
    </citation>
    <scope>NUCLEOTIDE SEQUENCE [LARGE SCALE GENOMIC DNA]</scope>
    <source>
        <strain evidence="3">JC22</strain>
    </source>
</reference>
<dbReference type="AlphaFoldDB" id="A0A285SKF1"/>
<evidence type="ECO:0000259" key="1">
    <source>
        <dbReference type="Pfam" id="PF00561"/>
    </source>
</evidence>
<dbReference type="GO" id="GO:0046464">
    <property type="term" value="P:acylglycerol catabolic process"/>
    <property type="evidence" value="ECO:0007669"/>
    <property type="project" value="TreeGrafter"/>
</dbReference>
<gene>
    <name evidence="2" type="ORF">SAMN05880501_10557</name>
</gene>
<dbReference type="GO" id="GO:0047372">
    <property type="term" value="F:monoacylglycerol lipase activity"/>
    <property type="evidence" value="ECO:0007669"/>
    <property type="project" value="TreeGrafter"/>
</dbReference>
<protein>
    <submittedName>
        <fullName evidence="2">Pimeloyl-ACP methyl ester carboxylesterase</fullName>
    </submittedName>
</protein>
<evidence type="ECO:0000313" key="3">
    <source>
        <dbReference type="Proteomes" id="UP000219636"/>
    </source>
</evidence>
<dbReference type="PANTHER" id="PTHR43798">
    <property type="entry name" value="MONOACYLGLYCEROL LIPASE"/>
    <property type="match status" value="1"/>
</dbReference>
<dbReference type="InterPro" id="IPR000073">
    <property type="entry name" value="AB_hydrolase_1"/>
</dbReference>
<dbReference type="InterPro" id="IPR050266">
    <property type="entry name" value="AB_hydrolase_sf"/>
</dbReference>
<dbReference type="Gene3D" id="3.40.50.1820">
    <property type="entry name" value="alpha/beta hydrolase"/>
    <property type="match status" value="1"/>
</dbReference>
<feature type="domain" description="AB hydrolase-1" evidence="1">
    <location>
        <begin position="1"/>
        <end position="87"/>
    </location>
</feature>
<dbReference type="SUPFAM" id="SSF53474">
    <property type="entry name" value="alpha/beta-Hydrolases"/>
    <property type="match status" value="1"/>
</dbReference>
<dbReference type="PANTHER" id="PTHR43798:SF33">
    <property type="entry name" value="HYDROLASE, PUTATIVE (AFU_ORTHOLOGUE AFUA_2G14860)-RELATED"/>
    <property type="match status" value="1"/>
</dbReference>